<evidence type="ECO:0000259" key="3">
    <source>
        <dbReference type="Pfam" id="PF25954"/>
    </source>
</evidence>
<dbReference type="PANTHER" id="PTHR30469:SF15">
    <property type="entry name" value="HLYD FAMILY OF SECRETION PROTEINS"/>
    <property type="match status" value="1"/>
</dbReference>
<proteinExistence type="inferred from homology"/>
<dbReference type="Gene3D" id="2.40.420.20">
    <property type="match status" value="1"/>
</dbReference>
<dbReference type="Gene3D" id="2.40.30.170">
    <property type="match status" value="1"/>
</dbReference>
<dbReference type="EMBL" id="JACNIG010000198">
    <property type="protein sequence ID" value="MBC8432002.1"/>
    <property type="molecule type" value="Genomic_DNA"/>
</dbReference>
<dbReference type="Pfam" id="PF25954">
    <property type="entry name" value="Beta-barrel_RND_2"/>
    <property type="match status" value="1"/>
</dbReference>
<dbReference type="Gene3D" id="2.40.50.100">
    <property type="match status" value="1"/>
</dbReference>
<accession>A0A8J6P2F9</accession>
<organism evidence="4 5">
    <name type="scientific">Candidatus Desulfatibia vada</name>
    <dbReference type="NCBI Taxonomy" id="2841696"/>
    <lineage>
        <taxon>Bacteria</taxon>
        <taxon>Pseudomonadati</taxon>
        <taxon>Thermodesulfobacteriota</taxon>
        <taxon>Desulfobacteria</taxon>
        <taxon>Desulfobacterales</taxon>
        <taxon>Desulfobacterales incertae sedis</taxon>
        <taxon>Candidatus Desulfatibia</taxon>
    </lineage>
</organism>
<dbReference type="InterPro" id="IPR058792">
    <property type="entry name" value="Beta-barrel_RND_2"/>
</dbReference>
<evidence type="ECO:0000313" key="5">
    <source>
        <dbReference type="Proteomes" id="UP000605201"/>
    </source>
</evidence>
<gene>
    <name evidence="4" type="ORF">H8D96_08790</name>
</gene>
<dbReference type="GO" id="GO:1990281">
    <property type="term" value="C:efflux pump complex"/>
    <property type="evidence" value="ECO:0007669"/>
    <property type="project" value="TreeGrafter"/>
</dbReference>
<dbReference type="GO" id="GO:0015562">
    <property type="term" value="F:efflux transmembrane transporter activity"/>
    <property type="evidence" value="ECO:0007669"/>
    <property type="project" value="TreeGrafter"/>
</dbReference>
<reference evidence="4 5" key="1">
    <citation type="submission" date="2020-08" db="EMBL/GenBank/DDBJ databases">
        <title>Bridging the membrane lipid divide: bacteria of the FCB group superphylum have the potential to synthesize archaeal ether lipids.</title>
        <authorList>
            <person name="Villanueva L."/>
            <person name="Von Meijenfeldt F.A.B."/>
            <person name="Westbye A.B."/>
            <person name="Yadav S."/>
            <person name="Hopmans E.C."/>
            <person name="Dutilh B.E."/>
            <person name="Sinninghe Damste J.S."/>
        </authorList>
    </citation>
    <scope>NUCLEOTIDE SEQUENCE [LARGE SCALE GENOMIC DNA]</scope>
    <source>
        <strain evidence="4">NIOZ-UU17</strain>
    </source>
</reference>
<dbReference type="Gene3D" id="1.10.287.470">
    <property type="entry name" value="Helix hairpin bin"/>
    <property type="match status" value="1"/>
</dbReference>
<name>A0A8J6P2F9_9BACT</name>
<dbReference type="AlphaFoldDB" id="A0A8J6P2F9"/>
<evidence type="ECO:0000313" key="4">
    <source>
        <dbReference type="EMBL" id="MBC8432002.1"/>
    </source>
</evidence>
<comment type="caution">
    <text evidence="4">The sequence shown here is derived from an EMBL/GenBank/DDBJ whole genome shotgun (WGS) entry which is preliminary data.</text>
</comment>
<dbReference type="SUPFAM" id="SSF111369">
    <property type="entry name" value="HlyD-like secretion proteins"/>
    <property type="match status" value="1"/>
</dbReference>
<feature type="domain" description="CusB-like beta-barrel" evidence="3">
    <location>
        <begin position="249"/>
        <end position="317"/>
    </location>
</feature>
<evidence type="ECO:0000256" key="1">
    <source>
        <dbReference type="ARBA" id="ARBA00009477"/>
    </source>
</evidence>
<dbReference type="NCBIfam" id="TIGR01730">
    <property type="entry name" value="RND_mfp"/>
    <property type="match status" value="1"/>
</dbReference>
<dbReference type="Pfam" id="PF25917">
    <property type="entry name" value="BSH_RND"/>
    <property type="match status" value="1"/>
</dbReference>
<dbReference type="PANTHER" id="PTHR30469">
    <property type="entry name" value="MULTIDRUG RESISTANCE PROTEIN MDTA"/>
    <property type="match status" value="1"/>
</dbReference>
<dbReference type="InterPro" id="IPR006143">
    <property type="entry name" value="RND_pump_MFP"/>
</dbReference>
<feature type="domain" description="Multidrug resistance protein MdtA-like barrel-sandwich hybrid" evidence="2">
    <location>
        <begin position="77"/>
        <end position="235"/>
    </location>
</feature>
<dbReference type="InterPro" id="IPR058625">
    <property type="entry name" value="MdtA-like_BSH"/>
</dbReference>
<sequence length="394" mass="42978">MESKKENIMKQTLPYLLSFLLSFFPLACSEKIEPGTTEQPPQTITGVSVATAHMTDQPIFYDAVGTVRAGISSNLASKFLGTIEAIRVREGDRVKKGDVLLIIDQRQVKADVRKAEAGLSTAKKVHASTLSARDAVRAEKTFAHATYERYLQLKEKKMVSLQAFDEVAVRYRKAEADLAKGDALVAAATERVKQAEATLDAMRITKKDAVIIAPHDGIIAGKLVDKGDLATPGTPLLTLETTRGFCVDMILPETYIGFVKPGQKVFVTVPALKSGPLEGTVCTIVPSGDAKSRSFIVKINLPIDKSVMSGMFARVQIPTGEIRKLMIERQAVISRGQLTGIYLVDSDHIAHFRLIRLGKTRGNSVEVLSGMKEGDRYVEEPPPKLSDGDRVVTQ</sequence>
<dbReference type="Proteomes" id="UP000605201">
    <property type="component" value="Unassembled WGS sequence"/>
</dbReference>
<comment type="similarity">
    <text evidence="1">Belongs to the membrane fusion protein (MFP) (TC 8.A.1) family.</text>
</comment>
<protein>
    <submittedName>
        <fullName evidence="4">Efflux RND transporter periplasmic adaptor subunit</fullName>
    </submittedName>
</protein>
<evidence type="ECO:0000259" key="2">
    <source>
        <dbReference type="Pfam" id="PF25917"/>
    </source>
</evidence>